<feature type="region of interest" description="Disordered" evidence="1">
    <location>
        <begin position="214"/>
        <end position="234"/>
    </location>
</feature>
<dbReference type="EMBL" id="CP080647">
    <property type="protein sequence ID" value="QYX79570.1"/>
    <property type="molecule type" value="Genomic_DNA"/>
</dbReference>
<evidence type="ECO:0000256" key="1">
    <source>
        <dbReference type="SAM" id="MobiDB-lite"/>
    </source>
</evidence>
<organism evidence="2 3">
    <name type="scientific">Streptomyces akebiae</name>
    <dbReference type="NCBI Taxonomy" id="2865673"/>
    <lineage>
        <taxon>Bacteria</taxon>
        <taxon>Bacillati</taxon>
        <taxon>Actinomycetota</taxon>
        <taxon>Actinomycetes</taxon>
        <taxon>Kitasatosporales</taxon>
        <taxon>Streptomycetaceae</taxon>
        <taxon>Streptomyces</taxon>
    </lineage>
</organism>
<name>A0ABX8XUF8_9ACTN</name>
<keyword evidence="3" id="KW-1185">Reference proteome</keyword>
<dbReference type="Proteomes" id="UP000827138">
    <property type="component" value="Chromosome"/>
</dbReference>
<evidence type="ECO:0000313" key="3">
    <source>
        <dbReference type="Proteomes" id="UP000827138"/>
    </source>
</evidence>
<protein>
    <submittedName>
        <fullName evidence="2">Uncharacterized protein</fullName>
    </submittedName>
</protein>
<proteinExistence type="predicted"/>
<dbReference type="RefSeq" id="WP_220648354.1">
    <property type="nucleotide sequence ID" value="NZ_CP080647.1"/>
</dbReference>
<evidence type="ECO:0000313" key="2">
    <source>
        <dbReference type="EMBL" id="QYX79570.1"/>
    </source>
</evidence>
<gene>
    <name evidence="2" type="ORF">K1J60_26360</name>
</gene>
<sequence>MKLDLQRLSRHYIVSRSLDKNPSWNASLHLDGVVCRSIANWYDQAPLTSGTKEEALQYQILKEDTLDQFEVLRDEGVSIEPWLSEGQPYTSSTALSDRLYATKKLYVFLTANGHGQIKGKQGDRRPGDHPMLEPSPVFSCGTRLLFNDLFRAVHDAFGHAARGNRFTARGEFMAAWDHMKMYRPACHSVLLSETVGQICWFYFGPHVRRPNGVVPGPSDPDYVPPSERPYSPQKTVPMPDELMSAFRSLFKQVN</sequence>
<accession>A0ABX8XUF8</accession>
<reference evidence="2 3" key="1">
    <citation type="submission" date="2021-08" db="EMBL/GenBank/DDBJ databases">
        <authorList>
            <person name="Ping M."/>
        </authorList>
    </citation>
    <scope>NUCLEOTIDE SEQUENCE [LARGE SCALE GENOMIC DNA]</scope>
    <source>
        <strain evidence="2 3">MG28</strain>
    </source>
</reference>